<keyword evidence="8" id="KW-1185">Reference proteome</keyword>
<keyword evidence="7" id="KW-0378">Hydrolase</keyword>
<sequence>MEGTPIYVWLGLIIVLTIIEAATVSLTTIWFAAGSLLAFFVALLGLPLGVQIAVFLVSSTLLIIFTRPIALKYLKVGRERTNVESLIGETGLVVTDIVPHSTGQVKVKGQIWTAVSKNGEPIRKDSEVIIDSIEGVKLIVVHKNP</sequence>
<evidence type="ECO:0000256" key="1">
    <source>
        <dbReference type="ARBA" id="ARBA00004141"/>
    </source>
</evidence>
<keyword evidence="4 5" id="KW-0472">Membrane</keyword>
<reference evidence="7 8" key="1">
    <citation type="submission" date="2016-11" db="EMBL/GenBank/DDBJ databases">
        <authorList>
            <person name="Varghese N."/>
            <person name="Submissions S."/>
        </authorList>
    </citation>
    <scope>NUCLEOTIDE SEQUENCE [LARGE SCALE GENOMIC DNA]</scope>
    <source>
        <strain evidence="7 8">DSM 19027</strain>
    </source>
</reference>
<dbReference type="GO" id="GO:0005886">
    <property type="term" value="C:plasma membrane"/>
    <property type="evidence" value="ECO:0007669"/>
    <property type="project" value="TreeGrafter"/>
</dbReference>
<protein>
    <submittedName>
        <fullName evidence="7">Membrane protein implicated in regulation of membrane protease activity</fullName>
    </submittedName>
</protein>
<proteinExistence type="predicted"/>
<evidence type="ECO:0000256" key="5">
    <source>
        <dbReference type="SAM" id="Phobius"/>
    </source>
</evidence>
<dbReference type="EMBL" id="FQZP01000058">
    <property type="protein sequence ID" value="SHJ46900.1"/>
    <property type="molecule type" value="Genomic_DNA"/>
</dbReference>
<keyword evidence="2 5" id="KW-0812">Transmembrane</keyword>
<feature type="transmembrane region" description="Helical" evidence="5">
    <location>
        <begin position="7"/>
        <end position="31"/>
    </location>
</feature>
<keyword evidence="7" id="KW-0645">Protease</keyword>
<dbReference type="PANTHER" id="PTHR33507">
    <property type="entry name" value="INNER MEMBRANE PROTEIN YBBJ"/>
    <property type="match status" value="1"/>
</dbReference>
<dbReference type="Gene3D" id="2.40.50.140">
    <property type="entry name" value="Nucleic acid-binding proteins"/>
    <property type="match status" value="1"/>
</dbReference>
<evidence type="ECO:0000313" key="8">
    <source>
        <dbReference type="Proteomes" id="UP000324781"/>
    </source>
</evidence>
<dbReference type="InterPro" id="IPR052165">
    <property type="entry name" value="Membrane_assoc_protease"/>
</dbReference>
<feature type="transmembrane region" description="Helical" evidence="5">
    <location>
        <begin position="37"/>
        <end position="65"/>
    </location>
</feature>
<dbReference type="OrthoDB" id="5054at2"/>
<dbReference type="GO" id="GO:0006508">
    <property type="term" value="P:proteolysis"/>
    <property type="evidence" value="ECO:0007669"/>
    <property type="project" value="UniProtKB-KW"/>
</dbReference>
<keyword evidence="3 5" id="KW-1133">Transmembrane helix</keyword>
<evidence type="ECO:0000259" key="6">
    <source>
        <dbReference type="Pfam" id="PF01957"/>
    </source>
</evidence>
<dbReference type="InterPro" id="IPR012340">
    <property type="entry name" value="NA-bd_OB-fold"/>
</dbReference>
<dbReference type="InterPro" id="IPR002810">
    <property type="entry name" value="NfeD-like_C"/>
</dbReference>
<dbReference type="AlphaFoldDB" id="A0A1M6JJP5"/>
<dbReference type="PANTHER" id="PTHR33507:SF3">
    <property type="entry name" value="INNER MEMBRANE PROTEIN YBBJ"/>
    <property type="match status" value="1"/>
</dbReference>
<dbReference type="RefSeq" id="WP_149679504.1">
    <property type="nucleotide sequence ID" value="NZ_DAONMB010000033.1"/>
</dbReference>
<dbReference type="Pfam" id="PF01957">
    <property type="entry name" value="NfeD"/>
    <property type="match status" value="1"/>
</dbReference>
<gene>
    <name evidence="7" type="ORF">SAMN05444373_10584</name>
</gene>
<dbReference type="GO" id="GO:0008233">
    <property type="term" value="F:peptidase activity"/>
    <property type="evidence" value="ECO:0007669"/>
    <property type="project" value="UniProtKB-KW"/>
</dbReference>
<name>A0A1M6JJP5_9FIRM</name>
<evidence type="ECO:0000313" key="7">
    <source>
        <dbReference type="EMBL" id="SHJ46900.1"/>
    </source>
</evidence>
<comment type="subcellular location">
    <subcellularLocation>
        <location evidence="1">Membrane</location>
        <topology evidence="1">Multi-pass membrane protein</topology>
    </subcellularLocation>
</comment>
<evidence type="ECO:0000256" key="3">
    <source>
        <dbReference type="ARBA" id="ARBA00022989"/>
    </source>
</evidence>
<evidence type="ECO:0000256" key="2">
    <source>
        <dbReference type="ARBA" id="ARBA00022692"/>
    </source>
</evidence>
<accession>A0A1M6JJP5</accession>
<evidence type="ECO:0000256" key="4">
    <source>
        <dbReference type="ARBA" id="ARBA00023136"/>
    </source>
</evidence>
<dbReference type="Proteomes" id="UP000324781">
    <property type="component" value="Unassembled WGS sequence"/>
</dbReference>
<feature type="domain" description="NfeD-like C-terminal" evidence="6">
    <location>
        <begin position="83"/>
        <end position="140"/>
    </location>
</feature>
<organism evidence="7 8">
    <name type="scientific">Thermoclostridium caenicola</name>
    <dbReference type="NCBI Taxonomy" id="659425"/>
    <lineage>
        <taxon>Bacteria</taxon>
        <taxon>Bacillati</taxon>
        <taxon>Bacillota</taxon>
        <taxon>Clostridia</taxon>
        <taxon>Eubacteriales</taxon>
        <taxon>Oscillospiraceae</taxon>
        <taxon>Thermoclostridium</taxon>
    </lineage>
</organism>
<dbReference type="SUPFAM" id="SSF141322">
    <property type="entry name" value="NfeD domain-like"/>
    <property type="match status" value="1"/>
</dbReference>